<dbReference type="InterPro" id="IPR049208">
    <property type="entry name" value="DUF6819"/>
</dbReference>
<reference evidence="4" key="1">
    <citation type="submission" date="2018-05" db="EMBL/GenBank/DDBJ databases">
        <title>Pseudarcicella sp. HME7025 Genome sequencing and assembly.</title>
        <authorList>
            <person name="Kim H."/>
            <person name="Kang H."/>
            <person name="Joh K."/>
        </authorList>
    </citation>
    <scope>NUCLEOTIDE SEQUENCE [LARGE SCALE GENOMIC DNA]</scope>
    <source>
        <strain evidence="4">HME7025</strain>
    </source>
</reference>
<evidence type="ECO:0000313" key="3">
    <source>
        <dbReference type="EMBL" id="AWL09985.1"/>
    </source>
</evidence>
<evidence type="ECO:0000259" key="1">
    <source>
        <dbReference type="Pfam" id="PF16314"/>
    </source>
</evidence>
<dbReference type="InterPro" id="IPR032533">
    <property type="entry name" value="DUF4954"/>
</dbReference>
<evidence type="ECO:0008006" key="5">
    <source>
        <dbReference type="Google" id="ProtNLM"/>
    </source>
</evidence>
<sequence>MNRIEKKPIAHLGFEFVSKNYLKEGESEFDLRNKNIKLSDYRLLSAREIEILEANFNEAENWKDIQVKPGFNPHLIKNCRFFGIIRIGILEHVYLEFKNLRMPVGIYNSTIISSDIGDNVSIDRVNLLSNYQIGNEVMILQVNELATTPTAKFGNGIVKEGEEERIRIWLELGNENGGRKVIPFVGMRPADAYLWTQDRDDDLLQAQYKALTQAEFSTKRGYYGQIGDRTVIKNTGIIKDVNMGSDTYIKGANKLKNLTIISYPEANTQIGEGCELVNGIIHEGCRIFYGVKAVRFILAAHSQLKYGARLINSFLGSNSTISCCEVLNALIFPAHEQHHNNSFLCAAIIKGQSNMAAGATLGSNHNSRGADGELQAGRGFWPGLSISLKHNSKFASFNLISKGNYPAEIQNPLPFSLIGNDEASGGLLIIAAYWFQYNLYALARNAWKFANRDQRINKNMLLEYDFLAPDTIEEILNALTLLETWVGDSLPEKTQEAGKKWLENPANENVSLDVWATGIENSKRKSKIAKSYRAYHIFKDLIHYHAFQEWLGAHERNPNLSTLDILKNASKQRISHWENLGGQLVPSEAVEGLKTNIRTSQITSWNQVHQFYQEQAELYPDLKFQNALAALKIIQTSDLGDPTFMQQWKNKAIEVSAFIAKGIERSRAKDFQDPFRQAMFHNQKEMENVIGDWKENDFILQAQKTHEAFVQKIINSGL</sequence>
<dbReference type="Pfam" id="PF16314">
    <property type="entry name" value="DUF4954"/>
    <property type="match status" value="1"/>
</dbReference>
<dbReference type="OrthoDB" id="908418at2"/>
<name>A0A2S2DX75_9BACT</name>
<evidence type="ECO:0000259" key="2">
    <source>
        <dbReference type="Pfam" id="PF20683"/>
    </source>
</evidence>
<dbReference type="Proteomes" id="UP000245468">
    <property type="component" value="Chromosome"/>
</dbReference>
<dbReference type="AlphaFoldDB" id="A0A2S2DX75"/>
<gene>
    <name evidence="3" type="ORF">HME7025_02137</name>
</gene>
<dbReference type="Pfam" id="PF20683">
    <property type="entry name" value="DUF6819"/>
    <property type="match status" value="1"/>
</dbReference>
<dbReference type="RefSeq" id="WP_109323891.1">
    <property type="nucleotide sequence ID" value="NZ_CP029346.1"/>
</dbReference>
<accession>A0A2S2DX75</accession>
<proteinExistence type="predicted"/>
<protein>
    <recommendedName>
        <fullName evidence="5">DUF4954 family protein</fullName>
    </recommendedName>
</protein>
<organism evidence="3 4">
    <name type="scientific">Aquirufa nivalisilvae</name>
    <dbReference type="NCBI Taxonomy" id="2516557"/>
    <lineage>
        <taxon>Bacteria</taxon>
        <taxon>Pseudomonadati</taxon>
        <taxon>Bacteroidota</taxon>
        <taxon>Cytophagia</taxon>
        <taxon>Cytophagales</taxon>
        <taxon>Flectobacillaceae</taxon>
        <taxon>Aquirufa</taxon>
    </lineage>
</organism>
<feature type="domain" description="DUF4954" evidence="1">
    <location>
        <begin position="41"/>
        <end position="483"/>
    </location>
</feature>
<keyword evidence="4" id="KW-1185">Reference proteome</keyword>
<dbReference type="EMBL" id="CP029346">
    <property type="protein sequence ID" value="AWL09985.1"/>
    <property type="molecule type" value="Genomic_DNA"/>
</dbReference>
<evidence type="ECO:0000313" key="4">
    <source>
        <dbReference type="Proteomes" id="UP000245468"/>
    </source>
</evidence>
<dbReference type="KEGG" id="psez:HME7025_02137"/>
<feature type="domain" description="DUF6819" evidence="2">
    <location>
        <begin position="564"/>
        <end position="706"/>
    </location>
</feature>